<gene>
    <name evidence="2" type="ORF">TRFO_38704</name>
</gene>
<keyword evidence="3" id="KW-1185">Reference proteome</keyword>
<protein>
    <submittedName>
        <fullName evidence="2">Uncharacterized protein</fullName>
    </submittedName>
</protein>
<feature type="compositionally biased region" description="Basic and acidic residues" evidence="1">
    <location>
        <begin position="294"/>
        <end position="305"/>
    </location>
</feature>
<feature type="compositionally biased region" description="Basic residues" evidence="1">
    <location>
        <begin position="191"/>
        <end position="203"/>
    </location>
</feature>
<proteinExistence type="predicted"/>
<dbReference type="GeneID" id="94846909"/>
<dbReference type="VEuPathDB" id="TrichDB:TRFO_38704"/>
<name>A0A1J4JA35_9EUKA</name>
<sequence length="356" mass="42242">MNYFSFFEEMESSTIEPKQPLSTPKHNRENTYESLYRRSLELTQKKNKRYQESLTLKYRNEFKETHQPQIKFYHSPPEFPLENSDIWDEDGTLIPEDQRYKRARDRSKAISPGYHNDKDNTNDPPEKTEKLSPEIRKQKIDDFLSRIAQNEQNRKKSSKSEQKKKMPKRPSNVSKQKFNDFLKRQDESARNKIKKSPRPKQKHFISEKSEKLAQKAINKIFTKEVDEEYTYRPDLSLSSNYKASGIPIVFPEAHMVLKDINLNSLKVAKEDQEIEECTFTPVCECPKERTEKLARREENRQRNRSESQISNNSLGTDKNENEFHSSFKPRKSPFVDPFRDLRKNNQTKNRSPSPKK</sequence>
<evidence type="ECO:0000256" key="1">
    <source>
        <dbReference type="SAM" id="MobiDB-lite"/>
    </source>
</evidence>
<feature type="compositionally biased region" description="Basic and acidic residues" evidence="1">
    <location>
        <begin position="152"/>
        <end position="164"/>
    </location>
</feature>
<accession>A0A1J4JA35</accession>
<dbReference type="RefSeq" id="XP_068348224.1">
    <property type="nucleotide sequence ID" value="XM_068512205.1"/>
</dbReference>
<feature type="compositionally biased region" description="Basic and acidic residues" evidence="1">
    <location>
        <begin position="177"/>
        <end position="190"/>
    </location>
</feature>
<dbReference type="AlphaFoldDB" id="A0A1J4JA35"/>
<feature type="compositionally biased region" description="Basic and acidic residues" evidence="1">
    <location>
        <begin position="115"/>
        <end position="144"/>
    </location>
</feature>
<feature type="region of interest" description="Disordered" evidence="1">
    <location>
        <begin position="69"/>
        <end position="206"/>
    </location>
</feature>
<dbReference type="EMBL" id="MLAK01001265">
    <property type="protein sequence ID" value="OHS95087.1"/>
    <property type="molecule type" value="Genomic_DNA"/>
</dbReference>
<feature type="region of interest" description="Disordered" evidence="1">
    <location>
        <begin position="294"/>
        <end position="356"/>
    </location>
</feature>
<dbReference type="Proteomes" id="UP000179807">
    <property type="component" value="Unassembled WGS sequence"/>
</dbReference>
<evidence type="ECO:0000313" key="2">
    <source>
        <dbReference type="EMBL" id="OHS95087.1"/>
    </source>
</evidence>
<comment type="caution">
    <text evidence="2">The sequence shown here is derived from an EMBL/GenBank/DDBJ whole genome shotgun (WGS) entry which is preliminary data.</text>
</comment>
<evidence type="ECO:0000313" key="3">
    <source>
        <dbReference type="Proteomes" id="UP000179807"/>
    </source>
</evidence>
<organism evidence="2 3">
    <name type="scientific">Tritrichomonas foetus</name>
    <dbReference type="NCBI Taxonomy" id="1144522"/>
    <lineage>
        <taxon>Eukaryota</taxon>
        <taxon>Metamonada</taxon>
        <taxon>Parabasalia</taxon>
        <taxon>Tritrichomonadida</taxon>
        <taxon>Tritrichomonadidae</taxon>
        <taxon>Tritrichomonas</taxon>
    </lineage>
</organism>
<feature type="compositionally biased region" description="Polar residues" evidence="1">
    <location>
        <begin position="344"/>
        <end position="356"/>
    </location>
</feature>
<reference evidence="2" key="1">
    <citation type="submission" date="2016-10" db="EMBL/GenBank/DDBJ databases">
        <authorList>
            <person name="Benchimol M."/>
            <person name="Almeida L.G."/>
            <person name="Vasconcelos A.T."/>
            <person name="Perreira-Neves A."/>
            <person name="Rosa I.A."/>
            <person name="Tasca T."/>
            <person name="Bogo M.R."/>
            <person name="de Souza W."/>
        </authorList>
    </citation>
    <scope>NUCLEOTIDE SEQUENCE [LARGE SCALE GENOMIC DNA]</scope>
    <source>
        <strain evidence="2">K</strain>
    </source>
</reference>